<dbReference type="InterPro" id="IPR015590">
    <property type="entry name" value="Aldehyde_DH_dom"/>
</dbReference>
<dbReference type="InterPro" id="IPR016161">
    <property type="entry name" value="Ald_DH/histidinol_DH"/>
</dbReference>
<dbReference type="NCBIfam" id="TIGR02518">
    <property type="entry name" value="EutH_ACDH"/>
    <property type="match status" value="1"/>
</dbReference>
<evidence type="ECO:0000313" key="3">
    <source>
        <dbReference type="EMBL" id="GAA4649499.1"/>
    </source>
</evidence>
<proteinExistence type="predicted"/>
<dbReference type="EMBL" id="BAABFL010000134">
    <property type="protein sequence ID" value="GAA4649499.1"/>
    <property type="molecule type" value="Genomic_DNA"/>
</dbReference>
<dbReference type="InterPro" id="IPR016163">
    <property type="entry name" value="Ald_DH_C"/>
</dbReference>
<dbReference type="CDD" id="cd07122">
    <property type="entry name" value="ALDH_F20_ACDH"/>
    <property type="match status" value="1"/>
</dbReference>
<dbReference type="InterPro" id="IPR016162">
    <property type="entry name" value="Ald_DH_N"/>
</dbReference>
<keyword evidence="4" id="KW-1185">Reference proteome</keyword>
<accession>A0ABP8V258</accession>
<feature type="domain" description="Aldehyde dehydrogenase" evidence="2">
    <location>
        <begin position="11"/>
        <end position="273"/>
    </location>
</feature>
<sequence>MELLDRDLVSVQEVRTLIRKATAAQQVLADYSQAQVDALVDAMARAGQTHARRLAEMAVEETGFGKVQDKITKNMLASKILLDSIKGMKTIGMISDDQSRKVMEVAVPFGIVAGLVPSTNPTSTTIYKAIISIKAGNAVIFSPHPSALKCITETVRILREALVSLGAPEELISVMSVPTLEGTSELMKNPGTGIILATGGSAMVKAAYSSGNPALGVGPGNVPAFIERTADIKKAVHHVITSKTFDNGTICASEQHVVTEHAIADQVKAEMIAQGCYFLSEAEIAKVEKVIVNQRGGLNAGIVGKPAVEIARMAGLDVPATTRVLVGEQGRNNVGKKYPFSWEKLSPLLGFYRVSDAHDACELCMELLHFEGAGHTLAIHTQNDALVREFALKKPVSRLVVNTPSTHGGVGATTNLAPAFTLGCGSVGGSATSDNVTPLNLFTKRYVAYGVIEPEALAQPEGQPVACTTANVDIEAITRLVIERLKSL</sequence>
<dbReference type="Gene3D" id="3.40.309.10">
    <property type="entry name" value="Aldehyde Dehydrogenase, Chain A, domain 2"/>
    <property type="match status" value="1"/>
</dbReference>
<organism evidence="3 4">
    <name type="scientific">Kistimonas scapharcae</name>
    <dbReference type="NCBI Taxonomy" id="1036133"/>
    <lineage>
        <taxon>Bacteria</taxon>
        <taxon>Pseudomonadati</taxon>
        <taxon>Pseudomonadota</taxon>
        <taxon>Gammaproteobacteria</taxon>
        <taxon>Oceanospirillales</taxon>
        <taxon>Endozoicomonadaceae</taxon>
        <taxon>Kistimonas</taxon>
    </lineage>
</organism>
<dbReference type="SUPFAM" id="SSF53720">
    <property type="entry name" value="ALDH-like"/>
    <property type="match status" value="1"/>
</dbReference>
<evidence type="ECO:0000259" key="2">
    <source>
        <dbReference type="Pfam" id="PF00171"/>
    </source>
</evidence>
<evidence type="ECO:0000256" key="1">
    <source>
        <dbReference type="ARBA" id="ARBA00023002"/>
    </source>
</evidence>
<evidence type="ECO:0000313" key="4">
    <source>
        <dbReference type="Proteomes" id="UP001500604"/>
    </source>
</evidence>
<protein>
    <submittedName>
        <fullName evidence="3">Acetaldehyde dehydrogenase (Acetylating)</fullName>
    </submittedName>
</protein>
<dbReference type="Proteomes" id="UP001500604">
    <property type="component" value="Unassembled WGS sequence"/>
</dbReference>
<comment type="caution">
    <text evidence="3">The sequence shown here is derived from an EMBL/GenBank/DDBJ whole genome shotgun (WGS) entry which is preliminary data.</text>
</comment>
<reference evidence="4" key="1">
    <citation type="journal article" date="2019" name="Int. J. Syst. Evol. Microbiol.">
        <title>The Global Catalogue of Microorganisms (GCM) 10K type strain sequencing project: providing services to taxonomists for standard genome sequencing and annotation.</title>
        <authorList>
            <consortium name="The Broad Institute Genomics Platform"/>
            <consortium name="The Broad Institute Genome Sequencing Center for Infectious Disease"/>
            <person name="Wu L."/>
            <person name="Ma J."/>
        </authorList>
    </citation>
    <scope>NUCLEOTIDE SEQUENCE [LARGE SCALE GENOMIC DNA]</scope>
    <source>
        <strain evidence="4">JCM 17805</strain>
    </source>
</reference>
<dbReference type="RefSeq" id="WP_345195361.1">
    <property type="nucleotide sequence ID" value="NZ_BAABFL010000134.1"/>
</dbReference>
<dbReference type="PANTHER" id="PTHR11699">
    <property type="entry name" value="ALDEHYDE DEHYDROGENASE-RELATED"/>
    <property type="match status" value="1"/>
</dbReference>
<dbReference type="Gene3D" id="3.40.605.10">
    <property type="entry name" value="Aldehyde Dehydrogenase, Chain A, domain 1"/>
    <property type="match status" value="1"/>
</dbReference>
<dbReference type="Pfam" id="PF00171">
    <property type="entry name" value="Aldedh"/>
    <property type="match status" value="1"/>
</dbReference>
<name>A0ABP8V258_9GAMM</name>
<keyword evidence="1" id="KW-0560">Oxidoreductase</keyword>
<dbReference type="InterPro" id="IPR013357">
    <property type="entry name" value="Acetaldehyde_DH_acetylating"/>
</dbReference>
<gene>
    <name evidence="3" type="ORF">GCM10023116_17730</name>
</gene>